<dbReference type="RefSeq" id="WP_131961613.1">
    <property type="nucleotide sequence ID" value="NZ_SMFL01000015.1"/>
</dbReference>
<dbReference type="InterPro" id="IPR032593">
    <property type="entry name" value="DUF4907"/>
</dbReference>
<dbReference type="Proteomes" id="UP000294850">
    <property type="component" value="Unassembled WGS sequence"/>
</dbReference>
<evidence type="ECO:0000256" key="1">
    <source>
        <dbReference type="SAM" id="Phobius"/>
    </source>
</evidence>
<keyword evidence="3" id="KW-1185">Reference proteome</keyword>
<dbReference type="EMBL" id="SMFL01000015">
    <property type="protein sequence ID" value="TDE10491.1"/>
    <property type="molecule type" value="Genomic_DNA"/>
</dbReference>
<accession>A0A4R5DF41</accession>
<dbReference type="AlphaFoldDB" id="A0A4R5DF41"/>
<evidence type="ECO:0000313" key="2">
    <source>
        <dbReference type="EMBL" id="TDE10491.1"/>
    </source>
</evidence>
<keyword evidence="1" id="KW-1133">Transmembrane helix</keyword>
<keyword evidence="1" id="KW-0472">Membrane</keyword>
<gene>
    <name evidence="2" type="ORF">E0F88_27805</name>
</gene>
<protein>
    <submittedName>
        <fullName evidence="2">DUF4907 domain-containing protein</fullName>
    </submittedName>
</protein>
<dbReference type="Pfam" id="PF16250">
    <property type="entry name" value="DUF4907"/>
    <property type="match status" value="1"/>
</dbReference>
<sequence>MSSRNKNIIVLICLIAFAVAAFFYFSNRSKVSNGPGSEGFRNLKAEAFQRETGWGYLILQDTTAIIEQPFLPGVPGTKSFESKELALKTAGLVIYKLEHAVFPPTVTLEELDSLGVNYK</sequence>
<dbReference type="OrthoDB" id="674043at2"/>
<reference evidence="2 3" key="1">
    <citation type="submission" date="2019-03" db="EMBL/GenBank/DDBJ databases">
        <title>Dyadobacter AR-3-6 sp. nov., isolated from arctic soil.</title>
        <authorList>
            <person name="Chaudhary D.K."/>
        </authorList>
    </citation>
    <scope>NUCLEOTIDE SEQUENCE [LARGE SCALE GENOMIC DNA]</scope>
    <source>
        <strain evidence="2 3">AR-3-6</strain>
    </source>
</reference>
<evidence type="ECO:0000313" key="3">
    <source>
        <dbReference type="Proteomes" id="UP000294850"/>
    </source>
</evidence>
<feature type="transmembrane region" description="Helical" evidence="1">
    <location>
        <begin position="7"/>
        <end position="25"/>
    </location>
</feature>
<comment type="caution">
    <text evidence="2">The sequence shown here is derived from an EMBL/GenBank/DDBJ whole genome shotgun (WGS) entry which is preliminary data.</text>
</comment>
<organism evidence="2 3">
    <name type="scientific">Dyadobacter psychrotolerans</name>
    <dbReference type="NCBI Taxonomy" id="2541721"/>
    <lineage>
        <taxon>Bacteria</taxon>
        <taxon>Pseudomonadati</taxon>
        <taxon>Bacteroidota</taxon>
        <taxon>Cytophagia</taxon>
        <taxon>Cytophagales</taxon>
        <taxon>Spirosomataceae</taxon>
        <taxon>Dyadobacter</taxon>
    </lineage>
</organism>
<keyword evidence="1" id="KW-0812">Transmembrane</keyword>
<name>A0A4R5DF41_9BACT</name>
<proteinExistence type="predicted"/>